<dbReference type="EMBL" id="VJMJ01000090">
    <property type="protein sequence ID" value="KAF0736015.1"/>
    <property type="molecule type" value="Genomic_DNA"/>
</dbReference>
<comment type="caution">
    <text evidence="3">The sequence shown here is derived from an EMBL/GenBank/DDBJ whole genome shotgun (WGS) entry which is preliminary data.</text>
</comment>
<evidence type="ECO:0000313" key="4">
    <source>
        <dbReference type="Proteomes" id="UP000481153"/>
    </source>
</evidence>
<protein>
    <submittedName>
        <fullName evidence="3">Uncharacterized protein</fullName>
    </submittedName>
</protein>
<dbReference type="Proteomes" id="UP000481153">
    <property type="component" value="Unassembled WGS sequence"/>
</dbReference>
<keyword evidence="4" id="KW-1185">Reference proteome</keyword>
<evidence type="ECO:0000313" key="3">
    <source>
        <dbReference type="EMBL" id="KAF0736015.1"/>
    </source>
</evidence>
<reference evidence="3 4" key="1">
    <citation type="submission" date="2019-07" db="EMBL/GenBank/DDBJ databases">
        <title>Genomics analysis of Aphanomyces spp. identifies a new class of oomycete effector associated with host adaptation.</title>
        <authorList>
            <person name="Gaulin E."/>
        </authorList>
    </citation>
    <scope>NUCLEOTIDE SEQUENCE [LARGE SCALE GENOMIC DNA]</scope>
    <source>
        <strain evidence="3 4">ATCC 201684</strain>
    </source>
</reference>
<proteinExistence type="predicted"/>
<organism evidence="3 4">
    <name type="scientific">Aphanomyces euteiches</name>
    <dbReference type="NCBI Taxonomy" id="100861"/>
    <lineage>
        <taxon>Eukaryota</taxon>
        <taxon>Sar</taxon>
        <taxon>Stramenopiles</taxon>
        <taxon>Oomycota</taxon>
        <taxon>Saprolegniomycetes</taxon>
        <taxon>Saprolegniales</taxon>
        <taxon>Verrucalvaceae</taxon>
        <taxon>Aphanomyces</taxon>
    </lineage>
</organism>
<accession>A0A6G0X7K2</accession>
<evidence type="ECO:0000256" key="1">
    <source>
        <dbReference type="SAM" id="Coils"/>
    </source>
</evidence>
<dbReference type="AlphaFoldDB" id="A0A6G0X7K2"/>
<feature type="compositionally biased region" description="Basic and acidic residues" evidence="2">
    <location>
        <begin position="55"/>
        <end position="75"/>
    </location>
</feature>
<feature type="compositionally biased region" description="Polar residues" evidence="2">
    <location>
        <begin position="28"/>
        <end position="39"/>
    </location>
</feature>
<feature type="coiled-coil region" evidence="1">
    <location>
        <begin position="85"/>
        <end position="146"/>
    </location>
</feature>
<feature type="region of interest" description="Disordered" evidence="2">
    <location>
        <begin position="28"/>
        <end position="81"/>
    </location>
</feature>
<name>A0A6G0X7K2_9STRA</name>
<dbReference type="VEuPathDB" id="FungiDB:AeMF1_007550"/>
<dbReference type="SUPFAM" id="SSF111469">
    <property type="entry name" value="Geminin coiled-coil domain"/>
    <property type="match status" value="1"/>
</dbReference>
<gene>
    <name evidence="3" type="ORF">Ae201684_007604</name>
</gene>
<sequence length="438" mass="49150">MATASNERDQFDDDDEIWTVLYSQDLNTVSSSGVGSPATSEPDDPDMWASICNLLHDKPEDLSTEKDTSNKAMPKDKRKAKRVRVYTNKAEVQQLEAEIRELQDELIQAKRGLESTTDGSFWETAAKQQRVEKNKALQENKQLQDAVHERNEYIDRLQKTILKTPRWMAIALSGVAPDEGSRCIPADPALRIAAIHRIADNQYWQMQTKFIQARAIGLSDDTCRGEPVSLAHQELGFLAVNHINIPAPFHGVARAVWSVLNGNHGPILSENVQESLEPVDACTVYNKYSIHQNGITSLEDETVDRQPTDAIDDMNTWWQFAPHADDPSSSTMTVLGQSNISRLVHYKDLDAEPDEVVLVLKRILTSLDRPAEAPAPLFLKSFIDRRRNPSSMRSKPSFELSTTAQYTRAPRINISHVSNDHRDLDVHAVLLDLAGDPN</sequence>
<evidence type="ECO:0000256" key="2">
    <source>
        <dbReference type="SAM" id="MobiDB-lite"/>
    </source>
</evidence>
<keyword evidence="1" id="KW-0175">Coiled coil</keyword>